<dbReference type="Gene3D" id="3.40.50.720">
    <property type="entry name" value="NAD(P)-binding Rossmann-like Domain"/>
    <property type="match status" value="1"/>
</dbReference>
<dbReference type="Proteomes" id="UP000051298">
    <property type="component" value="Unassembled WGS sequence"/>
</dbReference>
<evidence type="ECO:0000259" key="2">
    <source>
        <dbReference type="SMART" id="SM00881"/>
    </source>
</evidence>
<dbReference type="GO" id="GO:0006099">
    <property type="term" value="P:tricarboxylic acid cycle"/>
    <property type="evidence" value="ECO:0007669"/>
    <property type="project" value="UniProtKB-KW"/>
</dbReference>
<dbReference type="Gene3D" id="3.30.470.20">
    <property type="entry name" value="ATP-grasp fold, B domain"/>
    <property type="match status" value="1"/>
</dbReference>
<reference evidence="3 4" key="1">
    <citation type="submission" date="2015-09" db="EMBL/GenBank/DDBJ databases">
        <authorList>
            <consortium name="Swine Surveillance"/>
        </authorList>
    </citation>
    <scope>NUCLEOTIDE SEQUENCE [LARGE SCALE GENOMIC DNA]</scope>
    <source>
        <strain evidence="3 4">CECT 5294</strain>
    </source>
</reference>
<dbReference type="PANTHER" id="PTHR42793">
    <property type="entry name" value="COA BINDING DOMAIN CONTAINING PROTEIN"/>
    <property type="match status" value="1"/>
</dbReference>
<dbReference type="InterPro" id="IPR003781">
    <property type="entry name" value="CoA-bd"/>
</dbReference>
<dbReference type="STRING" id="266809.PM03_01435"/>
<dbReference type="SUPFAM" id="SSF56059">
    <property type="entry name" value="Glutathione synthetase ATP-binding domain-like"/>
    <property type="match status" value="1"/>
</dbReference>
<organism evidence="3 4">
    <name type="scientific">Thalassobacter stenotrophicus</name>
    <dbReference type="NCBI Taxonomy" id="266809"/>
    <lineage>
        <taxon>Bacteria</taxon>
        <taxon>Pseudomonadati</taxon>
        <taxon>Pseudomonadota</taxon>
        <taxon>Alphaproteobacteria</taxon>
        <taxon>Rhodobacterales</taxon>
        <taxon>Roseobacteraceae</taxon>
        <taxon>Thalassobacter</taxon>
    </lineage>
</organism>
<dbReference type="Pfam" id="PF13607">
    <property type="entry name" value="Succ_CoA_lig"/>
    <property type="match status" value="1"/>
</dbReference>
<dbReference type="AlphaFoldDB" id="A0A0P1F2N9"/>
<proteinExistence type="predicted"/>
<dbReference type="eggNOG" id="COG1042">
    <property type="taxonomic scope" value="Bacteria"/>
</dbReference>
<sequence>MGASGGSILGTKDGLGRLLRPRSIAVVGGGAWCASVLANCRDFDGPVWWVHPIRGDVARVEDLPGVPDAVFLGVNREATVEAVNVLSAMGAGGAVCFASGFSEAVAELADGGDMQAALLAAAGEMPILGPNCYGLLNYLDGVGLWPDQHGGVPVERGVAIVAQSSNIALNITMQARGLPIAYVVTLGNQASRGVSDVIAELAADPRVSAIGLYLEGIDDLERFVSVARAVEVPIVALKVGRSAQAQAGAVSHTASLVGSSAGASALFARLGIGEVESLPVLLETLKLLHCTGGLAGSRVVSASCSGGEASLMADLGARLGVTFPALEQGQSDGLRAALGPKVALANPLDYHTYIWADVQAMTATYSAMMAGDVDMGLLVLDFPRGDRCDVEAWTPAIEALEAAVVASDAPMGLVSSLPEALPEDVAHRLIAQGIVPFSGMAEALAAIAVVGTMARDDSARPLVPGSYSGVPVVWGEGRSKAALAAYGVAVPPGDGAGPFVVKATGLAHKTEAGGVMLNVAACDLAQAKVALGGAVLVEEMITDAVVEVLVAVVRDPAHGFVLTLGAGGVDTELWRDTVQLLVPSTAAEIDAALSRLAIAPKLVGWRGAPGVNREGLVALVQSVQDFAQAHADALWEVEINPVLCTPTRAVAVDALVRMAED</sequence>
<dbReference type="Pfam" id="PF13380">
    <property type="entry name" value="CoA_binding_2"/>
    <property type="match status" value="1"/>
</dbReference>
<dbReference type="EMBL" id="CYRX01000033">
    <property type="protein sequence ID" value="CUH61891.1"/>
    <property type="molecule type" value="Genomic_DNA"/>
</dbReference>
<gene>
    <name evidence="3" type="ORF">THS5294_03204</name>
</gene>
<dbReference type="SMART" id="SM00881">
    <property type="entry name" value="CoA_binding"/>
    <property type="match status" value="1"/>
</dbReference>
<name>A0A0P1F2N9_9RHOB</name>
<dbReference type="InterPro" id="IPR036291">
    <property type="entry name" value="NAD(P)-bd_dom_sf"/>
</dbReference>
<dbReference type="PANTHER" id="PTHR42793:SF4">
    <property type="entry name" value="BLL6376 PROTEIN"/>
    <property type="match status" value="1"/>
</dbReference>
<dbReference type="Gene3D" id="3.40.50.261">
    <property type="entry name" value="Succinyl-CoA synthetase domains"/>
    <property type="match status" value="2"/>
</dbReference>
<dbReference type="RefSeq" id="WP_233486503.1">
    <property type="nucleotide sequence ID" value="NZ_CYRX01000033.1"/>
</dbReference>
<dbReference type="Pfam" id="PF13549">
    <property type="entry name" value="ATP-grasp_5"/>
    <property type="match status" value="1"/>
</dbReference>
<protein>
    <submittedName>
        <fullName evidence="3">Acetyl coenzyme A synthetase (ADP forming), alpha domain</fullName>
    </submittedName>
</protein>
<evidence type="ECO:0000313" key="3">
    <source>
        <dbReference type="EMBL" id="CUH61891.1"/>
    </source>
</evidence>
<dbReference type="InterPro" id="IPR032875">
    <property type="entry name" value="Succ_CoA_lig_flav_dom"/>
</dbReference>
<accession>A0A0P1F2N9</accession>
<keyword evidence="1" id="KW-0816">Tricarboxylic acid cycle</keyword>
<dbReference type="InterPro" id="IPR016102">
    <property type="entry name" value="Succinyl-CoA_synth-like"/>
</dbReference>
<evidence type="ECO:0000256" key="1">
    <source>
        <dbReference type="ARBA" id="ARBA00022532"/>
    </source>
</evidence>
<dbReference type="SUPFAM" id="SSF51735">
    <property type="entry name" value="NAD(P)-binding Rossmann-fold domains"/>
    <property type="match status" value="1"/>
</dbReference>
<evidence type="ECO:0000313" key="4">
    <source>
        <dbReference type="Proteomes" id="UP000051298"/>
    </source>
</evidence>
<feature type="domain" description="CoA-binding" evidence="2">
    <location>
        <begin position="18"/>
        <end position="101"/>
    </location>
</feature>
<dbReference type="SUPFAM" id="SSF52210">
    <property type="entry name" value="Succinyl-CoA synthetase domains"/>
    <property type="match status" value="2"/>
</dbReference>